<feature type="region of interest" description="Disordered" evidence="1">
    <location>
        <begin position="30"/>
        <end position="67"/>
    </location>
</feature>
<name>A0A4Y1R8E6_PRUDU</name>
<gene>
    <name evidence="2" type="ORF">Prudu_010470</name>
</gene>
<organism evidence="2">
    <name type="scientific">Prunus dulcis</name>
    <name type="common">Almond</name>
    <name type="synonym">Amygdalus dulcis</name>
    <dbReference type="NCBI Taxonomy" id="3755"/>
    <lineage>
        <taxon>Eukaryota</taxon>
        <taxon>Viridiplantae</taxon>
        <taxon>Streptophyta</taxon>
        <taxon>Embryophyta</taxon>
        <taxon>Tracheophyta</taxon>
        <taxon>Spermatophyta</taxon>
        <taxon>Magnoliopsida</taxon>
        <taxon>eudicotyledons</taxon>
        <taxon>Gunneridae</taxon>
        <taxon>Pentapetalae</taxon>
        <taxon>rosids</taxon>
        <taxon>fabids</taxon>
        <taxon>Rosales</taxon>
        <taxon>Rosaceae</taxon>
        <taxon>Amygdaloideae</taxon>
        <taxon>Amygdaleae</taxon>
        <taxon>Prunus</taxon>
    </lineage>
</organism>
<evidence type="ECO:0000256" key="1">
    <source>
        <dbReference type="SAM" id="MobiDB-lite"/>
    </source>
</evidence>
<reference evidence="2" key="1">
    <citation type="journal article" date="2019" name="Science">
        <title>Mutation of a bHLH transcription factor allowed almond domestication.</title>
        <authorList>
            <person name="Sanchez-Perez R."/>
            <person name="Pavan S."/>
            <person name="Mazzeo R."/>
            <person name="Moldovan C."/>
            <person name="Aiese Cigliano R."/>
            <person name="Del Cueto J."/>
            <person name="Ricciardi F."/>
            <person name="Lotti C."/>
            <person name="Ricciardi L."/>
            <person name="Dicenta F."/>
            <person name="Lopez-Marques R.L."/>
            <person name="Lindberg Moller B."/>
        </authorList>
    </citation>
    <scope>NUCLEOTIDE SEQUENCE</scope>
</reference>
<accession>A0A4Y1R8E6</accession>
<evidence type="ECO:0000313" key="2">
    <source>
        <dbReference type="EMBL" id="BBH00481.1"/>
    </source>
</evidence>
<proteinExistence type="predicted"/>
<protein>
    <submittedName>
        <fullName evidence="2">Uncharacterized protein</fullName>
    </submittedName>
</protein>
<dbReference type="EMBL" id="AP019299">
    <property type="protein sequence ID" value="BBH00481.1"/>
    <property type="molecule type" value="Genomic_DNA"/>
</dbReference>
<dbReference type="AlphaFoldDB" id="A0A4Y1R8E6"/>
<feature type="compositionally biased region" description="Basic and acidic residues" evidence="1">
    <location>
        <begin position="43"/>
        <end position="58"/>
    </location>
</feature>
<sequence>MHSRWVEATLLPTNPRFPLTDLSLSREFPEDLPAEAEIPEGNSRLRLEPDQAKAERSSGSENRPSRLAPLDFGQEFFKTSLEDILHEHSVSARGRVYDDISFNAAKLKLQSLMLSKSEEIML</sequence>